<dbReference type="PANTHER" id="PTHR30126">
    <property type="entry name" value="HTH-TYPE TRANSCRIPTIONAL REGULATOR"/>
    <property type="match status" value="1"/>
</dbReference>
<protein>
    <submittedName>
        <fullName evidence="6">DNA-binding transcriptional LysR family regulator</fullName>
    </submittedName>
</protein>
<evidence type="ECO:0000256" key="3">
    <source>
        <dbReference type="ARBA" id="ARBA00023125"/>
    </source>
</evidence>
<dbReference type="PROSITE" id="PS50931">
    <property type="entry name" value="HTH_LYSR"/>
    <property type="match status" value="1"/>
</dbReference>
<dbReference type="CDD" id="cd05466">
    <property type="entry name" value="PBP2_LTTR_substrate"/>
    <property type="match status" value="1"/>
</dbReference>
<keyword evidence="7" id="KW-1185">Reference proteome</keyword>
<dbReference type="InterPro" id="IPR036388">
    <property type="entry name" value="WH-like_DNA-bd_sf"/>
</dbReference>
<proteinExistence type="inferred from homology"/>
<dbReference type="Pfam" id="PF00126">
    <property type="entry name" value="HTH_1"/>
    <property type="match status" value="1"/>
</dbReference>
<dbReference type="RefSeq" id="WP_010441859.1">
    <property type="nucleotide sequence ID" value="NZ_AEYW01000013.1"/>
</dbReference>
<dbReference type="InterPro" id="IPR000847">
    <property type="entry name" value="LysR_HTH_N"/>
</dbReference>
<keyword evidence="2" id="KW-0805">Transcription regulation</keyword>
<keyword evidence="3 6" id="KW-0238">DNA-binding</keyword>
<evidence type="ECO:0000256" key="4">
    <source>
        <dbReference type="ARBA" id="ARBA00023163"/>
    </source>
</evidence>
<dbReference type="SUPFAM" id="SSF46785">
    <property type="entry name" value="Winged helix' DNA-binding domain"/>
    <property type="match status" value="1"/>
</dbReference>
<name>A0A497ZTD0_9RHOB</name>
<dbReference type="InterPro" id="IPR005119">
    <property type="entry name" value="LysR_subst-bd"/>
</dbReference>
<comment type="caution">
    <text evidence="6">The sequence shown here is derived from an EMBL/GenBank/DDBJ whole genome shotgun (WGS) entry which is preliminary data.</text>
</comment>
<dbReference type="Gene3D" id="1.10.10.10">
    <property type="entry name" value="Winged helix-like DNA-binding domain superfamily/Winged helix DNA-binding domain"/>
    <property type="match status" value="1"/>
</dbReference>
<sequence>MSRLKLDHLQTFLAVVRFGSVSKAADVLNLTQPAVTTRIKSLEDVLGTSLFERESAGMRLTKRGDMLIHYAEQFQHLSDLVEEHVVDTSAVDRLIRLGVSETIAQSWLPEFVGALRAKYPSLKIEISVDISLNLRDQLLGREIDLGILLGPVSDYTVDNVVLPDVPLAWFQASGGPVGQNVDLAGIPIATYAKNTRPYRVLRAALYERFGSGISLFPSSSLSSCFRMVEAGLCVGALPISLAKKLVQEGKLVEFNPGWVPEPLQFSASYLGDPRNHLLEAAAGIAKEIALQQA</sequence>
<accession>A0A497ZTD0</accession>
<reference evidence="6 7" key="1">
    <citation type="submission" date="2018-10" db="EMBL/GenBank/DDBJ databases">
        <title>Genomic Encyclopedia of Archaeal and Bacterial Type Strains, Phase II (KMG-II): from individual species to whole genera.</title>
        <authorList>
            <person name="Goeker M."/>
        </authorList>
    </citation>
    <scope>NUCLEOTIDE SEQUENCE [LARGE SCALE GENOMIC DNA]</scope>
    <source>
        <strain evidence="6 7">DSM 29317</strain>
    </source>
</reference>
<dbReference type="Gene3D" id="3.40.190.290">
    <property type="match status" value="1"/>
</dbReference>
<evidence type="ECO:0000256" key="2">
    <source>
        <dbReference type="ARBA" id="ARBA00023015"/>
    </source>
</evidence>
<evidence type="ECO:0000313" key="7">
    <source>
        <dbReference type="Proteomes" id="UP000271700"/>
    </source>
</evidence>
<evidence type="ECO:0000259" key="5">
    <source>
        <dbReference type="PROSITE" id="PS50931"/>
    </source>
</evidence>
<dbReference type="FunFam" id="1.10.10.10:FF:000001">
    <property type="entry name" value="LysR family transcriptional regulator"/>
    <property type="match status" value="1"/>
</dbReference>
<dbReference type="PANTHER" id="PTHR30126:SF77">
    <property type="entry name" value="TRANSCRIPTIONAL REGULATORY PROTEIN"/>
    <property type="match status" value="1"/>
</dbReference>
<evidence type="ECO:0000256" key="1">
    <source>
        <dbReference type="ARBA" id="ARBA00009437"/>
    </source>
</evidence>
<keyword evidence="4" id="KW-0804">Transcription</keyword>
<dbReference type="Proteomes" id="UP000271700">
    <property type="component" value="Unassembled WGS sequence"/>
</dbReference>
<dbReference type="STRING" id="981384.GCA_000192475_01773"/>
<comment type="similarity">
    <text evidence="1">Belongs to the LysR transcriptional regulatory family.</text>
</comment>
<dbReference type="Pfam" id="PF03466">
    <property type="entry name" value="LysR_substrate"/>
    <property type="match status" value="1"/>
</dbReference>
<dbReference type="InterPro" id="IPR036390">
    <property type="entry name" value="WH_DNA-bd_sf"/>
</dbReference>
<dbReference type="PRINTS" id="PR00039">
    <property type="entry name" value="HTHLYSR"/>
</dbReference>
<feature type="domain" description="HTH lysR-type" evidence="5">
    <location>
        <begin position="4"/>
        <end position="61"/>
    </location>
</feature>
<dbReference type="EMBL" id="RCCT01000001">
    <property type="protein sequence ID" value="RLK11227.1"/>
    <property type="molecule type" value="Genomic_DNA"/>
</dbReference>
<organism evidence="6 7">
    <name type="scientific">Ruegeria conchae</name>
    <dbReference type="NCBI Taxonomy" id="981384"/>
    <lineage>
        <taxon>Bacteria</taxon>
        <taxon>Pseudomonadati</taxon>
        <taxon>Pseudomonadota</taxon>
        <taxon>Alphaproteobacteria</taxon>
        <taxon>Rhodobacterales</taxon>
        <taxon>Roseobacteraceae</taxon>
        <taxon>Ruegeria</taxon>
    </lineage>
</organism>
<dbReference type="AlphaFoldDB" id="A0A497ZTD0"/>
<gene>
    <name evidence="6" type="ORF">CLV75_1227</name>
</gene>
<dbReference type="GO" id="GO:0000976">
    <property type="term" value="F:transcription cis-regulatory region binding"/>
    <property type="evidence" value="ECO:0007669"/>
    <property type="project" value="TreeGrafter"/>
</dbReference>
<evidence type="ECO:0000313" key="6">
    <source>
        <dbReference type="EMBL" id="RLK11227.1"/>
    </source>
</evidence>
<dbReference type="OrthoDB" id="9803735at2"/>
<dbReference type="SUPFAM" id="SSF53850">
    <property type="entry name" value="Periplasmic binding protein-like II"/>
    <property type="match status" value="1"/>
</dbReference>
<dbReference type="GO" id="GO:0003700">
    <property type="term" value="F:DNA-binding transcription factor activity"/>
    <property type="evidence" value="ECO:0007669"/>
    <property type="project" value="InterPro"/>
</dbReference>